<evidence type="ECO:0000313" key="1">
    <source>
        <dbReference type="EMBL" id="KAA0159059.1"/>
    </source>
</evidence>
<protein>
    <submittedName>
        <fullName evidence="1">Uncharacterized protein</fullName>
    </submittedName>
</protein>
<reference evidence="1 2" key="1">
    <citation type="submission" date="2019-07" db="EMBL/GenBank/DDBJ databases">
        <title>Genomes of Cafeteria roenbergensis.</title>
        <authorList>
            <person name="Fischer M.G."/>
            <person name="Hackl T."/>
            <person name="Roman M."/>
        </authorList>
    </citation>
    <scope>NUCLEOTIDE SEQUENCE [LARGE SCALE GENOMIC DNA]</scope>
    <source>
        <strain evidence="1 2">RCC970-E3</strain>
    </source>
</reference>
<sequence>MAAAARGAHNASASGAQEHVAAATAGAADLGKFLPHLQKVADMIKIPGGTQALSALVSSSSPPGSYASMNIPPYITTPMQVPIRVLFTIALSKLSSGIGHSMLTVDDGTTPVIVGGFCQERTGTGTSSALEGDAVYTGDAWVLRLGHGLSRHAANDLQVRLQTLAKAYVEAVSEASPKEKLDPASPASQLARRFAAELARAEPRFRGPESGGMRALAANGHVWYRVGADESVQAGGLAPYLTAVRMPPRAFHAAAAFSLVAERPASELAAAKQAQAGHEASLRAQLGENPLHWSELEWPLAPAGPDPHAKEPRMLTRLETIRAQPTPADGVASRVQGLRLRFSGPKFKDQGLEHPPVEPVKQVTTNTSWLPQPSIGSGHDGLWVPLHPDGYIGYKANASSSLVDVIIVHGGYNSGQLLGDTWALYRLDAELVVLSDGVTAVMFGGFGETAGMSLRSNKISGLPQINQQHFNETHLLRLLTDEEASSRGFGRFACSEEQSKQLRSYRVLPDDA</sequence>
<gene>
    <name evidence="1" type="ORF">FNF28_05996</name>
</gene>
<dbReference type="Proteomes" id="UP000324907">
    <property type="component" value="Unassembled WGS sequence"/>
</dbReference>
<comment type="caution">
    <text evidence="1">The sequence shown here is derived from an EMBL/GenBank/DDBJ whole genome shotgun (WGS) entry which is preliminary data.</text>
</comment>
<name>A0A5A8D264_CAFRO</name>
<organism evidence="1 2">
    <name type="scientific">Cafeteria roenbergensis</name>
    <name type="common">Marine flagellate</name>
    <dbReference type="NCBI Taxonomy" id="33653"/>
    <lineage>
        <taxon>Eukaryota</taxon>
        <taxon>Sar</taxon>
        <taxon>Stramenopiles</taxon>
        <taxon>Bigyra</taxon>
        <taxon>Opalozoa</taxon>
        <taxon>Bicosoecida</taxon>
        <taxon>Cafeteriaceae</taxon>
        <taxon>Cafeteria</taxon>
    </lineage>
</organism>
<dbReference type="EMBL" id="VLTL01000137">
    <property type="protein sequence ID" value="KAA0159059.1"/>
    <property type="molecule type" value="Genomic_DNA"/>
</dbReference>
<accession>A0A5A8D264</accession>
<evidence type="ECO:0000313" key="2">
    <source>
        <dbReference type="Proteomes" id="UP000324907"/>
    </source>
</evidence>
<dbReference type="AlphaFoldDB" id="A0A5A8D264"/>
<proteinExistence type="predicted"/>